<protein>
    <submittedName>
        <fullName evidence="3">Chalcone isomerase-like</fullName>
    </submittedName>
</protein>
<dbReference type="RefSeq" id="WP_085126561.1">
    <property type="nucleotide sequence ID" value="NZ_FWZX01000042.1"/>
</dbReference>
<dbReference type="InterPro" id="IPR016087">
    <property type="entry name" value="Chalcone_isomerase"/>
</dbReference>
<evidence type="ECO:0000313" key="4">
    <source>
        <dbReference type="Proteomes" id="UP000192917"/>
    </source>
</evidence>
<dbReference type="AlphaFoldDB" id="A0A1Y6CQ23"/>
<evidence type="ECO:0000256" key="1">
    <source>
        <dbReference type="SAM" id="SignalP"/>
    </source>
</evidence>
<dbReference type="Pfam" id="PF16036">
    <property type="entry name" value="Chalcone_3"/>
    <property type="match status" value="1"/>
</dbReference>
<keyword evidence="3" id="KW-0413">Isomerase</keyword>
<feature type="signal peptide" evidence="1">
    <location>
        <begin position="1"/>
        <end position="25"/>
    </location>
</feature>
<organism evidence="3 4">
    <name type="scientific">Tistlia consotensis USBA 355</name>
    <dbReference type="NCBI Taxonomy" id="560819"/>
    <lineage>
        <taxon>Bacteria</taxon>
        <taxon>Pseudomonadati</taxon>
        <taxon>Pseudomonadota</taxon>
        <taxon>Alphaproteobacteria</taxon>
        <taxon>Rhodospirillales</taxon>
        <taxon>Rhodovibrionaceae</taxon>
        <taxon>Tistlia</taxon>
    </lineage>
</organism>
<keyword evidence="4" id="KW-1185">Reference proteome</keyword>
<gene>
    <name evidence="3" type="ORF">SAMN05428998_14227</name>
</gene>
<sequence>MPRLLPSLLALALLAGAGAWSPAGAAAPDRLALAGGPLARAGEAVRSLLWIDLYRVTLYLPESRRPAPPLDQPDLAKAFRVEVLYDGDLPDRIPADWADKLLPALEPADRLRLKRSYRGLSAGDELLFSFFPGRGTLMEVDGRPVIATRDDRFMKAIVALFAGPDATSSQVREALLRSASPLLATQRDRAAGHAR</sequence>
<accession>A0A1Y6CQ23</accession>
<dbReference type="Proteomes" id="UP000192917">
    <property type="component" value="Unassembled WGS sequence"/>
</dbReference>
<dbReference type="STRING" id="560819.SAMN05428998_14227"/>
<dbReference type="EMBL" id="FWZX01000042">
    <property type="protein sequence ID" value="SMF80888.1"/>
    <property type="molecule type" value="Genomic_DNA"/>
</dbReference>
<reference evidence="3 4" key="1">
    <citation type="submission" date="2017-04" db="EMBL/GenBank/DDBJ databases">
        <authorList>
            <person name="Afonso C.L."/>
            <person name="Miller P.J."/>
            <person name="Scott M.A."/>
            <person name="Spackman E."/>
            <person name="Goraichik I."/>
            <person name="Dimitrov K.M."/>
            <person name="Suarez D.L."/>
            <person name="Swayne D.E."/>
        </authorList>
    </citation>
    <scope>NUCLEOTIDE SEQUENCE [LARGE SCALE GENOMIC DNA]</scope>
    <source>
        <strain evidence="3 4">USBA 355</strain>
    </source>
</reference>
<proteinExistence type="predicted"/>
<dbReference type="GO" id="GO:0016853">
    <property type="term" value="F:isomerase activity"/>
    <property type="evidence" value="ECO:0007669"/>
    <property type="project" value="UniProtKB-KW"/>
</dbReference>
<keyword evidence="1" id="KW-0732">Signal</keyword>
<feature type="domain" description="Chalcone isomerase" evidence="2">
    <location>
        <begin position="23"/>
        <end position="176"/>
    </location>
</feature>
<feature type="chain" id="PRO_5012328389" evidence="1">
    <location>
        <begin position="26"/>
        <end position="195"/>
    </location>
</feature>
<evidence type="ECO:0000313" key="3">
    <source>
        <dbReference type="EMBL" id="SMF80888.1"/>
    </source>
</evidence>
<name>A0A1Y6CQ23_9PROT</name>
<evidence type="ECO:0000259" key="2">
    <source>
        <dbReference type="Pfam" id="PF16036"/>
    </source>
</evidence>